<dbReference type="InterPro" id="IPR020843">
    <property type="entry name" value="ER"/>
</dbReference>
<protein>
    <submittedName>
        <fullName evidence="4">Alcohol dehydrogenase, zinc-binding domain protein</fullName>
    </submittedName>
</protein>
<dbReference type="Pfam" id="PF00107">
    <property type="entry name" value="ADH_zinc_N"/>
    <property type="match status" value="1"/>
</dbReference>
<dbReference type="InterPro" id="IPR036291">
    <property type="entry name" value="NAD(P)-bd_dom_sf"/>
</dbReference>
<evidence type="ECO:0000313" key="4">
    <source>
        <dbReference type="EMBL" id="ABI67250.1"/>
    </source>
</evidence>
<proteinExistence type="predicted"/>
<dbReference type="eggNOG" id="COG0604">
    <property type="taxonomic scope" value="Bacteria"/>
</dbReference>
<dbReference type="SUPFAM" id="SSF51735">
    <property type="entry name" value="NAD(P)-binding Rossmann-fold domains"/>
    <property type="match status" value="1"/>
</dbReference>
<keyword evidence="2" id="KW-0560">Oxidoreductase</keyword>
<name>Q0AKE3_MARMM</name>
<dbReference type="InterPro" id="IPR013149">
    <property type="entry name" value="ADH-like_C"/>
</dbReference>
<evidence type="ECO:0000256" key="1">
    <source>
        <dbReference type="ARBA" id="ARBA00022857"/>
    </source>
</evidence>
<dbReference type="GO" id="GO:0008270">
    <property type="term" value="F:zinc ion binding"/>
    <property type="evidence" value="ECO:0007669"/>
    <property type="project" value="InterPro"/>
</dbReference>
<dbReference type="Gene3D" id="3.90.180.10">
    <property type="entry name" value="Medium-chain alcohol dehydrogenases, catalytic domain"/>
    <property type="match status" value="1"/>
</dbReference>
<dbReference type="OrthoDB" id="9805883at2"/>
<reference evidence="4 5" key="1">
    <citation type="submission" date="2006-08" db="EMBL/GenBank/DDBJ databases">
        <title>Complete sequence of Maricaulis maris MCS10.</title>
        <authorList>
            <consortium name="US DOE Joint Genome Institute"/>
            <person name="Copeland A."/>
            <person name="Lucas S."/>
            <person name="Lapidus A."/>
            <person name="Barry K."/>
            <person name="Detter J.C."/>
            <person name="Glavina del Rio T."/>
            <person name="Hammon N."/>
            <person name="Israni S."/>
            <person name="Dalin E."/>
            <person name="Tice H."/>
            <person name="Pitluck S."/>
            <person name="Saunders E."/>
            <person name="Brettin T."/>
            <person name="Bruce D."/>
            <person name="Han C."/>
            <person name="Tapia R."/>
            <person name="Gilna P."/>
            <person name="Schmutz J."/>
            <person name="Larimer F."/>
            <person name="Land M."/>
            <person name="Hauser L."/>
            <person name="Kyrpides N."/>
            <person name="Mikhailova N."/>
            <person name="Viollier P."/>
            <person name="Stephens C."/>
            <person name="Richardson P."/>
        </authorList>
    </citation>
    <scope>NUCLEOTIDE SEQUENCE [LARGE SCALE GENOMIC DNA]</scope>
    <source>
        <strain evidence="4 5">MCS10</strain>
    </source>
</reference>
<organism evidence="4 5">
    <name type="scientific">Maricaulis maris (strain MCS10)</name>
    <name type="common">Caulobacter maris</name>
    <dbReference type="NCBI Taxonomy" id="394221"/>
    <lineage>
        <taxon>Bacteria</taxon>
        <taxon>Pseudomonadati</taxon>
        <taxon>Pseudomonadota</taxon>
        <taxon>Alphaproteobacteria</taxon>
        <taxon>Maricaulales</taxon>
        <taxon>Maricaulaceae</taxon>
        <taxon>Maricaulis</taxon>
    </lineage>
</organism>
<keyword evidence="1" id="KW-0521">NADP</keyword>
<dbReference type="Proteomes" id="UP000001964">
    <property type="component" value="Chromosome"/>
</dbReference>
<dbReference type="Gene3D" id="3.40.50.720">
    <property type="entry name" value="NAD(P)-binding Rossmann-like Domain"/>
    <property type="match status" value="1"/>
</dbReference>
<dbReference type="STRING" id="394221.Mmar10_2969"/>
<dbReference type="FunFam" id="3.40.50.720:FF:000053">
    <property type="entry name" value="Quinone oxidoreductase 1"/>
    <property type="match status" value="1"/>
</dbReference>
<dbReference type="GO" id="GO:0003960">
    <property type="term" value="F:quinone reductase (NADPH) activity"/>
    <property type="evidence" value="ECO:0007669"/>
    <property type="project" value="InterPro"/>
</dbReference>
<dbReference type="RefSeq" id="WP_011644894.1">
    <property type="nucleotide sequence ID" value="NC_008347.1"/>
</dbReference>
<dbReference type="EMBL" id="CP000449">
    <property type="protein sequence ID" value="ABI67250.1"/>
    <property type="molecule type" value="Genomic_DNA"/>
</dbReference>
<dbReference type="Pfam" id="PF08240">
    <property type="entry name" value="ADH_N"/>
    <property type="match status" value="1"/>
</dbReference>
<dbReference type="CDD" id="cd05286">
    <property type="entry name" value="QOR2"/>
    <property type="match status" value="1"/>
</dbReference>
<dbReference type="PROSITE" id="PS01162">
    <property type="entry name" value="QOR_ZETA_CRYSTAL"/>
    <property type="match status" value="1"/>
</dbReference>
<keyword evidence="5" id="KW-1185">Reference proteome</keyword>
<evidence type="ECO:0000259" key="3">
    <source>
        <dbReference type="SMART" id="SM00829"/>
    </source>
</evidence>
<feature type="domain" description="Enoyl reductase (ER)" evidence="3">
    <location>
        <begin position="11"/>
        <end position="322"/>
    </location>
</feature>
<dbReference type="PANTHER" id="PTHR48106">
    <property type="entry name" value="QUINONE OXIDOREDUCTASE PIG3-RELATED"/>
    <property type="match status" value="1"/>
</dbReference>
<dbReference type="AlphaFoldDB" id="Q0AKE3"/>
<sequence length="324" mass="34267">MTKEIRIHQTGGPSVMQLENCEAREPGPNELLIRHVAIGVNYIDTYHRSGLYPVPLPSGLGLEASGIVEAMGSEVSGFRTGDRVAYGSGPLGAYAETNIVPAGRVAKLPDEVSHEQAAAIMLKGMTAHYLLKETYPVQRGETILFHAAAGGVGLLVCQWARDLGVTLIGTASTQEKCDLALKMGATHMINYTTEDVVARVRDITNGQGVPVVYDGVGKDTFEMSLDCLKPRGLLASFGNASGPVTGVDLGILTQKGSLYVTRPSLGHYTATDDALAANTADVFDAVARGALTITINQRHALADAVKAHEMLESRQTTGASILIP</sequence>
<dbReference type="SMART" id="SM00829">
    <property type="entry name" value="PKS_ER"/>
    <property type="match status" value="1"/>
</dbReference>
<dbReference type="PANTHER" id="PTHR48106:SF13">
    <property type="entry name" value="QUINONE OXIDOREDUCTASE-RELATED"/>
    <property type="match status" value="1"/>
</dbReference>
<dbReference type="NCBIfam" id="NF008024">
    <property type="entry name" value="PRK10754.1"/>
    <property type="match status" value="1"/>
</dbReference>
<dbReference type="GO" id="GO:0035925">
    <property type="term" value="F:mRNA 3'-UTR AU-rich region binding"/>
    <property type="evidence" value="ECO:0007669"/>
    <property type="project" value="TreeGrafter"/>
</dbReference>
<evidence type="ECO:0000256" key="2">
    <source>
        <dbReference type="ARBA" id="ARBA00023002"/>
    </source>
</evidence>
<dbReference type="InterPro" id="IPR047618">
    <property type="entry name" value="QOR-like"/>
</dbReference>
<dbReference type="GO" id="GO:0070402">
    <property type="term" value="F:NADPH binding"/>
    <property type="evidence" value="ECO:0007669"/>
    <property type="project" value="TreeGrafter"/>
</dbReference>
<accession>Q0AKE3</accession>
<dbReference type="SUPFAM" id="SSF50129">
    <property type="entry name" value="GroES-like"/>
    <property type="match status" value="1"/>
</dbReference>
<dbReference type="GO" id="GO:0005829">
    <property type="term" value="C:cytosol"/>
    <property type="evidence" value="ECO:0007669"/>
    <property type="project" value="TreeGrafter"/>
</dbReference>
<dbReference type="InterPro" id="IPR013154">
    <property type="entry name" value="ADH-like_N"/>
</dbReference>
<dbReference type="KEGG" id="mmr:Mmar10_2969"/>
<dbReference type="HOGENOM" id="CLU_026673_3_1_5"/>
<dbReference type="InterPro" id="IPR011032">
    <property type="entry name" value="GroES-like_sf"/>
</dbReference>
<dbReference type="InterPro" id="IPR002364">
    <property type="entry name" value="Quin_OxRdtase/zeta-crystal_CS"/>
</dbReference>
<gene>
    <name evidence="4" type="ordered locus">Mmar10_2969</name>
</gene>
<evidence type="ECO:0000313" key="5">
    <source>
        <dbReference type="Proteomes" id="UP000001964"/>
    </source>
</evidence>